<keyword evidence="5 15" id="KW-0347">Helicase</keyword>
<dbReference type="Pfam" id="PF00270">
    <property type="entry name" value="DEAD"/>
    <property type="match status" value="1"/>
</dbReference>
<dbReference type="GO" id="GO:0030894">
    <property type="term" value="C:replisome"/>
    <property type="evidence" value="ECO:0007669"/>
    <property type="project" value="TreeGrafter"/>
</dbReference>
<sequence>MTTEALSILQRYWRHPSFRAGQEAIIQSVLDGKDTLALLPTGGGKSICFQVPGLIREGLCIVVSPLIALMRDQVEGLLKKDIPAVALHSGLNYAEVKQILQEAARGDYKFLYLSPERLESALFREYLPAIETGLIVVDEAHCVSQWGYDFRPPYLRIARLREELPDVPVIALTASATPVVQEDILVKLKLHQPAVFRQPFERPNLSYSCFLTESKINRITDILSKVPGSSIVYVNSRKQAKEIAGLLQLQQINADYYHAALEQQARELAQQKWIEGNTRVMVCTNAFGMGIDKPDVRTVIHYDPPECLENYYQEAGRAGRDGKKAYAILLYQQDNITQLESMPERRFPAIPQIRAVYQALADFLHVPVGSGEGCYYDFDLYSFQQNFKLDHLLVQNALKVLEQEGHLGFEENIFLPSQVMFNVTSETLREFETAHSDFGDLIRCLLRAYQGIADNRVSVFEKQLARLCRTDIDHIKKQLRQLAAYGIIEFLPQKETPQIHYLLNRAPAEYLHINHQAYIERKKLYAARLEQMIAYIRLSSCRSLFIGNYFGDENRKECGICDNCLERKKKPLSAAEFKVLHADIMQQLTKQTTMNSLLQSMPAYSREQIWQALQFMQNEDLIRLHEDGTVSIP</sequence>
<keyword evidence="16" id="KW-1185">Reference proteome</keyword>
<dbReference type="GO" id="GO:0043138">
    <property type="term" value="F:3'-5' DNA helicase activity"/>
    <property type="evidence" value="ECO:0007669"/>
    <property type="project" value="UniProtKB-EC"/>
</dbReference>
<dbReference type="PROSITE" id="PS51194">
    <property type="entry name" value="HELICASE_CTER"/>
    <property type="match status" value="1"/>
</dbReference>
<dbReference type="Gene3D" id="3.40.50.300">
    <property type="entry name" value="P-loop containing nucleotide triphosphate hydrolases"/>
    <property type="match status" value="2"/>
</dbReference>
<feature type="domain" description="Helicase C-terminal" evidence="14">
    <location>
        <begin position="218"/>
        <end position="361"/>
    </location>
</feature>
<dbReference type="FunFam" id="3.40.50.300:FF:001389">
    <property type="entry name" value="ATP-dependent DNA helicase RecQ"/>
    <property type="match status" value="1"/>
</dbReference>
<gene>
    <name evidence="15" type="ORF">SAMN04488132_101318</name>
</gene>
<dbReference type="InterPro" id="IPR011545">
    <property type="entry name" value="DEAD/DEAH_box_helicase_dom"/>
</dbReference>
<dbReference type="InterPro" id="IPR002464">
    <property type="entry name" value="DNA/RNA_helicase_DEAH_CS"/>
</dbReference>
<evidence type="ECO:0000256" key="5">
    <source>
        <dbReference type="ARBA" id="ARBA00022806"/>
    </source>
</evidence>
<dbReference type="Pfam" id="PF16124">
    <property type="entry name" value="RecQ_Zn_bind"/>
    <property type="match status" value="1"/>
</dbReference>
<keyword evidence="7" id="KW-0238">DNA-binding</keyword>
<dbReference type="EMBL" id="FUWH01000001">
    <property type="protein sequence ID" value="SJZ35244.1"/>
    <property type="molecule type" value="Genomic_DNA"/>
</dbReference>
<dbReference type="PROSITE" id="PS51192">
    <property type="entry name" value="HELICASE_ATP_BIND_1"/>
    <property type="match status" value="1"/>
</dbReference>
<dbReference type="EC" id="5.6.2.4" evidence="10"/>
<reference evidence="15 16" key="1">
    <citation type="submission" date="2017-02" db="EMBL/GenBank/DDBJ databases">
        <authorList>
            <person name="Peterson S.W."/>
        </authorList>
    </citation>
    <scope>NUCLEOTIDE SEQUENCE [LARGE SCALE GENOMIC DNA]</scope>
    <source>
        <strain evidence="15 16">DSM 22335</strain>
    </source>
</reference>
<dbReference type="SMART" id="SM00490">
    <property type="entry name" value="HELICc"/>
    <property type="match status" value="1"/>
</dbReference>
<proteinExistence type="inferred from homology"/>
<dbReference type="GO" id="GO:0006281">
    <property type="term" value="P:DNA repair"/>
    <property type="evidence" value="ECO:0007669"/>
    <property type="project" value="TreeGrafter"/>
</dbReference>
<dbReference type="GO" id="GO:0005524">
    <property type="term" value="F:ATP binding"/>
    <property type="evidence" value="ECO:0007669"/>
    <property type="project" value="UniProtKB-KW"/>
</dbReference>
<dbReference type="GO" id="GO:0046872">
    <property type="term" value="F:metal ion binding"/>
    <property type="evidence" value="ECO:0007669"/>
    <property type="project" value="UniProtKB-KW"/>
</dbReference>
<keyword evidence="2" id="KW-0479">Metal-binding</keyword>
<evidence type="ECO:0000313" key="15">
    <source>
        <dbReference type="EMBL" id="SJZ35244.1"/>
    </source>
</evidence>
<evidence type="ECO:0000259" key="14">
    <source>
        <dbReference type="PROSITE" id="PS51194"/>
    </source>
</evidence>
<accession>A0A1T4JYP2</accession>
<evidence type="ECO:0000256" key="4">
    <source>
        <dbReference type="ARBA" id="ARBA00022801"/>
    </source>
</evidence>
<dbReference type="STRING" id="413434.SAMN04488132_101318"/>
<dbReference type="GO" id="GO:0043590">
    <property type="term" value="C:bacterial nucleoid"/>
    <property type="evidence" value="ECO:0007669"/>
    <property type="project" value="TreeGrafter"/>
</dbReference>
<dbReference type="GO" id="GO:0003677">
    <property type="term" value="F:DNA binding"/>
    <property type="evidence" value="ECO:0007669"/>
    <property type="project" value="UniProtKB-KW"/>
</dbReference>
<dbReference type="GO" id="GO:0006310">
    <property type="term" value="P:DNA recombination"/>
    <property type="evidence" value="ECO:0007669"/>
    <property type="project" value="InterPro"/>
</dbReference>
<dbReference type="InterPro" id="IPR036388">
    <property type="entry name" value="WH-like_DNA-bd_sf"/>
</dbReference>
<evidence type="ECO:0000256" key="6">
    <source>
        <dbReference type="ARBA" id="ARBA00022840"/>
    </source>
</evidence>
<evidence type="ECO:0000256" key="3">
    <source>
        <dbReference type="ARBA" id="ARBA00022741"/>
    </source>
</evidence>
<dbReference type="NCBIfam" id="TIGR00614">
    <property type="entry name" value="recQ_fam"/>
    <property type="match status" value="1"/>
</dbReference>
<dbReference type="InterPro" id="IPR001650">
    <property type="entry name" value="Helicase_C-like"/>
</dbReference>
<dbReference type="Gene3D" id="1.10.10.10">
    <property type="entry name" value="Winged helix-like DNA-binding domain superfamily/Winged helix DNA-binding domain"/>
    <property type="match status" value="1"/>
</dbReference>
<dbReference type="InterPro" id="IPR032284">
    <property type="entry name" value="RecQ_Zn-bd"/>
</dbReference>
<dbReference type="PANTHER" id="PTHR13710">
    <property type="entry name" value="DNA HELICASE RECQ FAMILY MEMBER"/>
    <property type="match status" value="1"/>
</dbReference>
<dbReference type="Proteomes" id="UP000190888">
    <property type="component" value="Unassembled WGS sequence"/>
</dbReference>
<dbReference type="CDD" id="cd17920">
    <property type="entry name" value="DEXHc_RecQ"/>
    <property type="match status" value="1"/>
</dbReference>
<dbReference type="AlphaFoldDB" id="A0A1T4JYP2"/>
<dbReference type="InterPro" id="IPR027417">
    <property type="entry name" value="P-loop_NTPase"/>
</dbReference>
<dbReference type="OrthoDB" id="9763310at2"/>
<evidence type="ECO:0000256" key="9">
    <source>
        <dbReference type="ARBA" id="ARBA00034617"/>
    </source>
</evidence>
<dbReference type="GO" id="GO:0016787">
    <property type="term" value="F:hydrolase activity"/>
    <property type="evidence" value="ECO:0007669"/>
    <property type="project" value="UniProtKB-KW"/>
</dbReference>
<evidence type="ECO:0000259" key="13">
    <source>
        <dbReference type="PROSITE" id="PS51192"/>
    </source>
</evidence>
<dbReference type="PANTHER" id="PTHR13710:SF105">
    <property type="entry name" value="ATP-DEPENDENT DNA HELICASE Q1"/>
    <property type="match status" value="1"/>
</dbReference>
<keyword evidence="8" id="KW-0413">Isomerase</keyword>
<dbReference type="GO" id="GO:0005737">
    <property type="term" value="C:cytoplasm"/>
    <property type="evidence" value="ECO:0007669"/>
    <property type="project" value="TreeGrafter"/>
</dbReference>
<protein>
    <recommendedName>
        <fullName evidence="11">ATP-dependent DNA helicase RecQ</fullName>
        <ecNumber evidence="10">5.6.2.4</ecNumber>
    </recommendedName>
    <alternativeName>
        <fullName evidence="12">DNA 3'-5' helicase RecQ</fullName>
    </alternativeName>
</protein>
<evidence type="ECO:0000256" key="8">
    <source>
        <dbReference type="ARBA" id="ARBA00023235"/>
    </source>
</evidence>
<evidence type="ECO:0000256" key="1">
    <source>
        <dbReference type="ARBA" id="ARBA00005446"/>
    </source>
</evidence>
<evidence type="ECO:0000256" key="12">
    <source>
        <dbReference type="ARBA" id="ARBA00044550"/>
    </source>
</evidence>
<evidence type="ECO:0000256" key="7">
    <source>
        <dbReference type="ARBA" id="ARBA00023125"/>
    </source>
</evidence>
<feature type="domain" description="Helicase ATP-binding" evidence="13">
    <location>
        <begin position="26"/>
        <end position="194"/>
    </location>
</feature>
<keyword evidence="4" id="KW-0378">Hydrolase</keyword>
<evidence type="ECO:0000256" key="2">
    <source>
        <dbReference type="ARBA" id="ARBA00022723"/>
    </source>
</evidence>
<dbReference type="SMART" id="SM00487">
    <property type="entry name" value="DEXDc"/>
    <property type="match status" value="1"/>
</dbReference>
<dbReference type="RefSeq" id="WP_078829660.1">
    <property type="nucleotide sequence ID" value="NZ_FUWH01000001.1"/>
</dbReference>
<name>A0A1T4JYP2_9BACT</name>
<comment type="similarity">
    <text evidence="1">Belongs to the helicase family. RecQ subfamily.</text>
</comment>
<keyword evidence="6" id="KW-0067">ATP-binding</keyword>
<dbReference type="InterPro" id="IPR014001">
    <property type="entry name" value="Helicase_ATP-bd"/>
</dbReference>
<dbReference type="Pfam" id="PF00271">
    <property type="entry name" value="Helicase_C"/>
    <property type="match status" value="1"/>
</dbReference>
<keyword evidence="3" id="KW-0547">Nucleotide-binding</keyword>
<dbReference type="GO" id="GO:0009378">
    <property type="term" value="F:four-way junction helicase activity"/>
    <property type="evidence" value="ECO:0007669"/>
    <property type="project" value="TreeGrafter"/>
</dbReference>
<comment type="catalytic activity">
    <reaction evidence="9">
        <text>Couples ATP hydrolysis with the unwinding of duplex DNA by translocating in the 3'-5' direction.</text>
        <dbReference type="EC" id="5.6.2.4"/>
    </reaction>
</comment>
<organism evidence="15 16">
    <name type="scientific">Sediminibacterium ginsengisoli</name>
    <dbReference type="NCBI Taxonomy" id="413434"/>
    <lineage>
        <taxon>Bacteria</taxon>
        <taxon>Pseudomonadati</taxon>
        <taxon>Bacteroidota</taxon>
        <taxon>Chitinophagia</taxon>
        <taxon>Chitinophagales</taxon>
        <taxon>Chitinophagaceae</taxon>
        <taxon>Sediminibacterium</taxon>
    </lineage>
</organism>
<dbReference type="InterPro" id="IPR004589">
    <property type="entry name" value="DNA_helicase_ATP-dep_RecQ"/>
</dbReference>
<dbReference type="PROSITE" id="PS00690">
    <property type="entry name" value="DEAH_ATP_HELICASE"/>
    <property type="match status" value="1"/>
</dbReference>
<dbReference type="SUPFAM" id="SSF52540">
    <property type="entry name" value="P-loop containing nucleoside triphosphate hydrolases"/>
    <property type="match status" value="1"/>
</dbReference>
<evidence type="ECO:0000256" key="11">
    <source>
        <dbReference type="ARBA" id="ARBA00044535"/>
    </source>
</evidence>
<evidence type="ECO:0000313" key="16">
    <source>
        <dbReference type="Proteomes" id="UP000190888"/>
    </source>
</evidence>
<evidence type="ECO:0000256" key="10">
    <source>
        <dbReference type="ARBA" id="ARBA00034808"/>
    </source>
</evidence>